<dbReference type="InterPro" id="IPR012867">
    <property type="entry name" value="DUF1648"/>
</dbReference>
<keyword evidence="4" id="KW-1185">Reference proteome</keyword>
<name>A0ABD5WA58_9EURY</name>
<comment type="caution">
    <text evidence="3">The sequence shown here is derived from an EMBL/GenBank/DDBJ whole genome shotgun (WGS) entry which is preliminary data.</text>
</comment>
<evidence type="ECO:0000256" key="1">
    <source>
        <dbReference type="SAM" id="Phobius"/>
    </source>
</evidence>
<evidence type="ECO:0000313" key="4">
    <source>
        <dbReference type="Proteomes" id="UP001596461"/>
    </source>
</evidence>
<feature type="transmembrane region" description="Helical" evidence="1">
    <location>
        <begin position="85"/>
        <end position="104"/>
    </location>
</feature>
<dbReference type="Pfam" id="PF07853">
    <property type="entry name" value="DUF1648"/>
    <property type="match status" value="1"/>
</dbReference>
<organism evidence="3 4">
    <name type="scientific">Halobaculum lipolyticum</name>
    <dbReference type="NCBI Taxonomy" id="3032001"/>
    <lineage>
        <taxon>Archaea</taxon>
        <taxon>Methanobacteriati</taxon>
        <taxon>Methanobacteriota</taxon>
        <taxon>Stenosarchaea group</taxon>
        <taxon>Halobacteria</taxon>
        <taxon>Halobacteriales</taxon>
        <taxon>Haloferacaceae</taxon>
        <taxon>Halobaculum</taxon>
    </lineage>
</organism>
<feature type="transmembrane region" description="Helical" evidence="1">
    <location>
        <begin position="51"/>
        <end position="73"/>
    </location>
</feature>
<dbReference type="RefSeq" id="WP_284033030.1">
    <property type="nucleotide sequence ID" value="NZ_CP126154.1"/>
</dbReference>
<evidence type="ECO:0000259" key="2">
    <source>
        <dbReference type="Pfam" id="PF07853"/>
    </source>
</evidence>
<dbReference type="EMBL" id="JBHTAH010000008">
    <property type="protein sequence ID" value="MFC7070132.1"/>
    <property type="molecule type" value="Genomic_DNA"/>
</dbReference>
<dbReference type="AlphaFoldDB" id="A0ABD5WA58"/>
<gene>
    <name evidence="3" type="ORF">ACFQL9_10815</name>
</gene>
<dbReference type="Proteomes" id="UP001596461">
    <property type="component" value="Unassembled WGS sequence"/>
</dbReference>
<protein>
    <submittedName>
        <fullName evidence="3">DUF1648 domain-containing protein</fullName>
    </submittedName>
</protein>
<keyword evidence="1" id="KW-0812">Transmembrane</keyword>
<accession>A0ABD5WA58</accession>
<reference evidence="3 4" key="1">
    <citation type="journal article" date="2019" name="Int. J. Syst. Evol. Microbiol.">
        <title>The Global Catalogue of Microorganisms (GCM) 10K type strain sequencing project: providing services to taxonomists for standard genome sequencing and annotation.</title>
        <authorList>
            <consortium name="The Broad Institute Genomics Platform"/>
            <consortium name="The Broad Institute Genome Sequencing Center for Infectious Disease"/>
            <person name="Wu L."/>
            <person name="Ma J."/>
        </authorList>
    </citation>
    <scope>NUCLEOTIDE SEQUENCE [LARGE SCALE GENOMIC DNA]</scope>
    <source>
        <strain evidence="3 4">DT31</strain>
    </source>
</reference>
<keyword evidence="1" id="KW-0472">Membrane</keyword>
<sequence>MDTDSLRPADIGSIAAIALSVVGGLVALPALPAEVTIHWAADGSPNTGLPVLPGIFVIPAFAVLAFVSLRGGAFFHGRNAELRPTTGLAVVAGVAYLQVALITLNLGVAVSPVVAVAPAVAVIIVATYAERFGAAGGA</sequence>
<feature type="transmembrane region" description="Helical" evidence="1">
    <location>
        <begin position="110"/>
        <end position="129"/>
    </location>
</feature>
<feature type="domain" description="DUF1648" evidence="2">
    <location>
        <begin position="17"/>
        <end position="62"/>
    </location>
</feature>
<keyword evidence="1" id="KW-1133">Transmembrane helix</keyword>
<evidence type="ECO:0000313" key="3">
    <source>
        <dbReference type="EMBL" id="MFC7070132.1"/>
    </source>
</evidence>
<feature type="transmembrane region" description="Helical" evidence="1">
    <location>
        <begin position="12"/>
        <end position="31"/>
    </location>
</feature>
<proteinExistence type="predicted"/>
<dbReference type="GeneID" id="81124941"/>